<protein>
    <submittedName>
        <fullName evidence="1">Uncharacterized protein</fullName>
    </submittedName>
</protein>
<organism evidence="1 2">
    <name type="scientific">Winogradskyella poriferorum</name>
    <dbReference type="NCBI Taxonomy" id="307627"/>
    <lineage>
        <taxon>Bacteria</taxon>
        <taxon>Pseudomonadati</taxon>
        <taxon>Bacteroidota</taxon>
        <taxon>Flavobacteriia</taxon>
        <taxon>Flavobacteriales</taxon>
        <taxon>Flavobacteriaceae</taxon>
        <taxon>Winogradskyella</taxon>
    </lineage>
</organism>
<accession>A0ABU7W323</accession>
<name>A0ABU7W323_9FLAO</name>
<proteinExistence type="predicted"/>
<gene>
    <name evidence="1" type="ORF">V1468_05080</name>
</gene>
<reference evidence="1 2" key="1">
    <citation type="submission" date="2024-02" db="EMBL/GenBank/DDBJ databases">
        <title>Winogradskyella poriferorum JCM 12885.</title>
        <authorList>
            <person name="Zhang D.-F."/>
            <person name="Fu Z.-Y."/>
        </authorList>
    </citation>
    <scope>NUCLEOTIDE SEQUENCE [LARGE SCALE GENOMIC DNA]</scope>
    <source>
        <strain evidence="1 2">JCM 12885</strain>
    </source>
</reference>
<dbReference type="Proteomes" id="UP001356704">
    <property type="component" value="Unassembled WGS sequence"/>
</dbReference>
<evidence type="ECO:0000313" key="1">
    <source>
        <dbReference type="EMBL" id="MEF3078371.1"/>
    </source>
</evidence>
<sequence>MNKTDKSKHNISIAAIKRSTFKPYDYELTKFYESNSEFPYRGMELDLTENELIICSTVVDSENYSVLTTQKLITKENGIKNIGNLIGAKDKLYGDFKGYKDKSYTFGFVELNNGMDFKYFIETGKASMIMIYGVRTIIRTEEMTEKNIQNSIRNWNRQNEKNEK</sequence>
<keyword evidence="2" id="KW-1185">Reference proteome</keyword>
<evidence type="ECO:0000313" key="2">
    <source>
        <dbReference type="Proteomes" id="UP001356704"/>
    </source>
</evidence>
<dbReference type="RefSeq" id="WP_331809146.1">
    <property type="nucleotide sequence ID" value="NZ_JAZHOU010000001.1"/>
</dbReference>
<dbReference type="EMBL" id="JAZHOU010000001">
    <property type="protein sequence ID" value="MEF3078371.1"/>
    <property type="molecule type" value="Genomic_DNA"/>
</dbReference>
<comment type="caution">
    <text evidence="1">The sequence shown here is derived from an EMBL/GenBank/DDBJ whole genome shotgun (WGS) entry which is preliminary data.</text>
</comment>